<evidence type="ECO:0000256" key="2">
    <source>
        <dbReference type="ARBA" id="ARBA00022729"/>
    </source>
</evidence>
<evidence type="ECO:0000313" key="7">
    <source>
        <dbReference type="Proteomes" id="UP001191082"/>
    </source>
</evidence>
<keyword evidence="6" id="KW-0966">Cell projection</keyword>
<dbReference type="CDD" id="cd11614">
    <property type="entry name" value="SAF_CpaB_FlgA_like"/>
    <property type="match status" value="1"/>
</dbReference>
<dbReference type="RefSeq" id="WP_138865211.1">
    <property type="nucleotide sequence ID" value="NZ_VCPC01000004.1"/>
</dbReference>
<evidence type="ECO:0000313" key="6">
    <source>
        <dbReference type="EMBL" id="TMV10638.1"/>
    </source>
</evidence>
<reference evidence="6 7" key="1">
    <citation type="submission" date="2019-05" db="EMBL/GenBank/DDBJ databases">
        <title>Marivita sp. nov. isolated from sea sediment.</title>
        <authorList>
            <person name="Kim W."/>
        </authorList>
    </citation>
    <scope>NUCLEOTIDE SEQUENCE [LARGE SCALE GENOMIC DNA]</scope>
    <source>
        <strain evidence="6 7">CAU 1492</strain>
    </source>
</reference>
<dbReference type="SMART" id="SM00858">
    <property type="entry name" value="SAF"/>
    <property type="match status" value="1"/>
</dbReference>
<dbReference type="InterPro" id="IPR039246">
    <property type="entry name" value="Flagellar_FlgA"/>
</dbReference>
<dbReference type="PANTHER" id="PTHR36307:SF1">
    <property type="entry name" value="FLAGELLA BASAL BODY P-RING FORMATION PROTEIN FLGA"/>
    <property type="match status" value="1"/>
</dbReference>
<dbReference type="EMBL" id="VCPC01000004">
    <property type="protein sequence ID" value="TMV10638.1"/>
    <property type="molecule type" value="Genomic_DNA"/>
</dbReference>
<dbReference type="InterPro" id="IPR017585">
    <property type="entry name" value="SAF_FlgA"/>
</dbReference>
<gene>
    <name evidence="6" type="primary">flgA</name>
    <name evidence="6" type="ORF">FGK64_17840</name>
</gene>
<name>A0ABY2X5B6_9RHOB</name>
<keyword evidence="6" id="KW-0969">Cilium</keyword>
<keyword evidence="3 4" id="KW-0574">Periplasm</keyword>
<dbReference type="PANTHER" id="PTHR36307">
    <property type="entry name" value="FLAGELLA BASAL BODY P-RING FORMATION PROTEIN FLGA"/>
    <property type="match status" value="1"/>
</dbReference>
<dbReference type="InterPro" id="IPR013974">
    <property type="entry name" value="SAF"/>
</dbReference>
<dbReference type="Gene3D" id="3.90.1210.10">
    <property type="entry name" value="Antifreeze-like/N-acetylneuraminic acid synthase C-terminal domain"/>
    <property type="match status" value="1"/>
</dbReference>
<comment type="caution">
    <text evidence="6">The sequence shown here is derived from an EMBL/GenBank/DDBJ whole genome shotgun (WGS) entry which is preliminary data.</text>
</comment>
<organism evidence="6 7">
    <name type="scientific">Arenibacterium halophilum</name>
    <dbReference type="NCBI Taxonomy" id="2583821"/>
    <lineage>
        <taxon>Bacteria</taxon>
        <taxon>Pseudomonadati</taxon>
        <taxon>Pseudomonadota</taxon>
        <taxon>Alphaproteobacteria</taxon>
        <taxon>Rhodobacterales</taxon>
        <taxon>Paracoccaceae</taxon>
        <taxon>Arenibacterium</taxon>
    </lineage>
</organism>
<keyword evidence="4" id="KW-1005">Bacterial flagellum biogenesis</keyword>
<dbReference type="Gene3D" id="2.30.30.760">
    <property type="match status" value="1"/>
</dbReference>
<proteinExistence type="inferred from homology"/>
<comment type="function">
    <text evidence="4">Involved in the assembly process of the P-ring formation. It may associate with FlgF on the rod constituting a structure essential for the P-ring assembly or may act as a modulator protein for the P-ring assembly.</text>
</comment>
<feature type="domain" description="SAF" evidence="5">
    <location>
        <begin position="18"/>
        <end position="75"/>
    </location>
</feature>
<evidence type="ECO:0000259" key="5">
    <source>
        <dbReference type="SMART" id="SM00858"/>
    </source>
</evidence>
<protein>
    <recommendedName>
        <fullName evidence="4">Flagella basal body P-ring formation protein FlgA</fullName>
    </recommendedName>
</protein>
<keyword evidence="2" id="KW-0732">Signal</keyword>
<dbReference type="NCBIfam" id="TIGR03170">
    <property type="entry name" value="flgA_cterm"/>
    <property type="match status" value="1"/>
</dbReference>
<evidence type="ECO:0000256" key="1">
    <source>
        <dbReference type="ARBA" id="ARBA00004418"/>
    </source>
</evidence>
<comment type="subcellular location">
    <subcellularLocation>
        <location evidence="1 4">Periplasm</location>
    </subcellularLocation>
</comment>
<keyword evidence="7" id="KW-1185">Reference proteome</keyword>
<comment type="similarity">
    <text evidence="4">Belongs to the FlgA family.</text>
</comment>
<sequence length="137" mass="14833">MFRLLIFIAGIGPTAAVADALMPLRTIRAKEIITAEDIGWQSAQSESLVQIDDVIGQEARIALYPGRPIRPGDFGPPAIVGRNEIVTLIFQRSGLHIVTEGRALERGAEGDMLRVMNLSSRTTVSGLVRPDGSIEVR</sequence>
<accession>A0ABY2X5B6</accession>
<dbReference type="Proteomes" id="UP001191082">
    <property type="component" value="Unassembled WGS sequence"/>
</dbReference>
<dbReference type="Pfam" id="PF13144">
    <property type="entry name" value="ChapFlgA"/>
    <property type="match status" value="1"/>
</dbReference>
<keyword evidence="6" id="KW-0282">Flagellum</keyword>
<evidence type="ECO:0000256" key="4">
    <source>
        <dbReference type="RuleBase" id="RU362063"/>
    </source>
</evidence>
<evidence type="ECO:0000256" key="3">
    <source>
        <dbReference type="ARBA" id="ARBA00022764"/>
    </source>
</evidence>